<evidence type="ECO:0000313" key="5">
    <source>
        <dbReference type="Proteomes" id="UP000001508"/>
    </source>
</evidence>
<evidence type="ECO:0000256" key="1">
    <source>
        <dbReference type="ARBA" id="ARBA00023125"/>
    </source>
</evidence>
<gene>
    <name evidence="4" type="ordered locus">DaAHT2_0993</name>
</gene>
<dbReference type="KEGG" id="dak:DaAHT2_0993"/>
<evidence type="ECO:0000256" key="2">
    <source>
        <dbReference type="PROSITE-ProRule" id="PRU00335"/>
    </source>
</evidence>
<dbReference type="PROSITE" id="PS01081">
    <property type="entry name" value="HTH_TETR_1"/>
    <property type="match status" value="1"/>
</dbReference>
<dbReference type="STRING" id="589865.DaAHT2_0993"/>
<dbReference type="Proteomes" id="UP000001508">
    <property type="component" value="Chromosome"/>
</dbReference>
<dbReference type="HOGENOM" id="CLU_069356_12_2_7"/>
<keyword evidence="1 2" id="KW-0238">DNA-binding</keyword>
<dbReference type="InterPro" id="IPR023772">
    <property type="entry name" value="DNA-bd_HTH_TetR-type_CS"/>
</dbReference>
<dbReference type="Gene3D" id="1.10.357.10">
    <property type="entry name" value="Tetracycline Repressor, domain 2"/>
    <property type="match status" value="1"/>
</dbReference>
<dbReference type="PROSITE" id="PS50977">
    <property type="entry name" value="HTH_TETR_2"/>
    <property type="match status" value="1"/>
</dbReference>
<dbReference type="eggNOG" id="COG1309">
    <property type="taxonomic scope" value="Bacteria"/>
</dbReference>
<evidence type="ECO:0000313" key="4">
    <source>
        <dbReference type="EMBL" id="ADH85696.1"/>
    </source>
</evidence>
<dbReference type="PANTHER" id="PTHR43479">
    <property type="entry name" value="ACREF/ENVCD OPERON REPRESSOR-RELATED"/>
    <property type="match status" value="1"/>
</dbReference>
<name>D6Z2C1_DESAT</name>
<dbReference type="InterPro" id="IPR050624">
    <property type="entry name" value="HTH-type_Tx_Regulator"/>
</dbReference>
<dbReference type="EMBL" id="CP001940">
    <property type="protein sequence ID" value="ADH85696.1"/>
    <property type="molecule type" value="Genomic_DNA"/>
</dbReference>
<keyword evidence="5" id="KW-1185">Reference proteome</keyword>
<sequence length="187" mass="21569">MIDTRKLIVKTARKLFTGRGYFKTSIRDVSREADLSTGAIYHHFKSKEEIACEIFNETTSFLLQEFENAVAKGSTSEERVYALISTMLRLADEQNEIMEYALKVNHREIIAEGKPICSSAPFEFIKEFLREEMARGGIRQMDLYTAAVSLTAMPIRFMQLKWEGLFEERFASRTDEIFNCVWAALKP</sequence>
<dbReference type="InterPro" id="IPR009057">
    <property type="entry name" value="Homeodomain-like_sf"/>
</dbReference>
<dbReference type="PANTHER" id="PTHR43479:SF11">
    <property type="entry name" value="ACREF_ENVCD OPERON REPRESSOR-RELATED"/>
    <property type="match status" value="1"/>
</dbReference>
<protein>
    <submittedName>
        <fullName evidence="4">Transcriptional regulator, TetR family</fullName>
    </submittedName>
</protein>
<accession>D6Z2C1</accession>
<dbReference type="Pfam" id="PF00440">
    <property type="entry name" value="TetR_N"/>
    <property type="match status" value="1"/>
</dbReference>
<dbReference type="InParanoid" id="D6Z2C1"/>
<evidence type="ECO:0000259" key="3">
    <source>
        <dbReference type="PROSITE" id="PS50977"/>
    </source>
</evidence>
<dbReference type="PRINTS" id="PR00455">
    <property type="entry name" value="HTHTETR"/>
</dbReference>
<dbReference type="Gene3D" id="1.10.10.60">
    <property type="entry name" value="Homeodomain-like"/>
    <property type="match status" value="1"/>
</dbReference>
<proteinExistence type="predicted"/>
<dbReference type="InterPro" id="IPR001647">
    <property type="entry name" value="HTH_TetR"/>
</dbReference>
<feature type="DNA-binding region" description="H-T-H motif" evidence="2">
    <location>
        <begin position="25"/>
        <end position="44"/>
    </location>
</feature>
<organism evidence="4 5">
    <name type="scientific">Desulfurivibrio alkaliphilus (strain DSM 19089 / UNIQEM U267 / AHT2)</name>
    <dbReference type="NCBI Taxonomy" id="589865"/>
    <lineage>
        <taxon>Bacteria</taxon>
        <taxon>Pseudomonadati</taxon>
        <taxon>Thermodesulfobacteriota</taxon>
        <taxon>Desulfobulbia</taxon>
        <taxon>Desulfobulbales</taxon>
        <taxon>Desulfobulbaceae</taxon>
        <taxon>Desulfurivibrio</taxon>
    </lineage>
</organism>
<dbReference type="AlphaFoldDB" id="D6Z2C1"/>
<dbReference type="FunCoup" id="D6Z2C1">
    <property type="interactions" value="106"/>
</dbReference>
<feature type="domain" description="HTH tetR-type" evidence="3">
    <location>
        <begin position="2"/>
        <end position="62"/>
    </location>
</feature>
<reference evidence="5" key="1">
    <citation type="submission" date="2010-02" db="EMBL/GenBank/DDBJ databases">
        <title>Complete sequence of Desulfurivibrio alkaliphilus AHT2.</title>
        <authorList>
            <consortium name="US DOE Joint Genome Institute"/>
            <person name="Pitluck S."/>
            <person name="Chertkov O."/>
            <person name="Detter J.C."/>
            <person name="Han C."/>
            <person name="Tapia R."/>
            <person name="Larimer F."/>
            <person name="Land M."/>
            <person name="Hauser L."/>
            <person name="Kyrpides N."/>
            <person name="Mikhailova N."/>
            <person name="Sorokin D.Y."/>
            <person name="Muyzer G."/>
            <person name="Woyke T."/>
        </authorList>
    </citation>
    <scope>NUCLEOTIDE SEQUENCE [LARGE SCALE GENOMIC DNA]</scope>
    <source>
        <strain evidence="5">DSM 19089 / UNIQEM U267 / AHT2</strain>
    </source>
</reference>
<dbReference type="GO" id="GO:0003677">
    <property type="term" value="F:DNA binding"/>
    <property type="evidence" value="ECO:0007669"/>
    <property type="project" value="UniProtKB-UniRule"/>
</dbReference>
<dbReference type="SUPFAM" id="SSF46689">
    <property type="entry name" value="Homeodomain-like"/>
    <property type="match status" value="1"/>
</dbReference>